<feature type="transmembrane region" description="Helical" evidence="1">
    <location>
        <begin position="76"/>
        <end position="98"/>
    </location>
</feature>
<dbReference type="AlphaFoldDB" id="A0A348B1W7"/>
<evidence type="ECO:0000256" key="1">
    <source>
        <dbReference type="SAM" id="Phobius"/>
    </source>
</evidence>
<keyword evidence="4" id="KW-1185">Reference proteome</keyword>
<proteinExistence type="predicted"/>
<reference evidence="4" key="2">
    <citation type="submission" date="2018-04" db="EMBL/GenBank/DDBJ databases">
        <title>Complete genome sequence of Sulfodiicoccus acidiphilus strain HS-1.</title>
        <authorList>
            <person name="Sakai H.D."/>
            <person name="Kurosawa N."/>
        </authorList>
    </citation>
    <scope>NUCLEOTIDE SEQUENCE [LARGE SCALE GENOMIC DNA]</scope>
    <source>
        <strain evidence="4">HS-1</strain>
    </source>
</reference>
<feature type="transmembrane region" description="Helical" evidence="1">
    <location>
        <begin position="110"/>
        <end position="131"/>
    </location>
</feature>
<dbReference type="Proteomes" id="UP000616143">
    <property type="component" value="Unassembled WGS sequence"/>
</dbReference>
<dbReference type="Proteomes" id="UP000276741">
    <property type="component" value="Chromosome"/>
</dbReference>
<sequence>MGWGGGPYYTGPRPPYLAALDVLARSLGLILPALIGLLALIILGLVGGAIAAAVTPIVGPLGATAVAAFFDLLGEAVQVLVVYVTAFEVSSVISGGMADLRRAWQLTTSNASSVAPVALVLGLFDALLAFAHFPGTFLLVGLANVVAFIAAGFLANGTVPGIGRTLSWYADYFSLDGVSALILLVVSLLSLIPILDLLTIPYGAALAVAMVRRTP</sequence>
<reference evidence="3" key="4">
    <citation type="submission" date="2020-09" db="EMBL/GenBank/DDBJ databases">
        <authorList>
            <person name="Sun Q."/>
            <person name="Ohkuma M."/>
        </authorList>
    </citation>
    <scope>NUCLEOTIDE SEQUENCE</scope>
    <source>
        <strain evidence="3">JCM 31740</strain>
    </source>
</reference>
<feature type="transmembrane region" description="Helical" evidence="1">
    <location>
        <begin position="50"/>
        <end position="70"/>
    </location>
</feature>
<organism evidence="2 4">
    <name type="scientific">Sulfodiicoccus acidiphilus</name>
    <dbReference type="NCBI Taxonomy" id="1670455"/>
    <lineage>
        <taxon>Archaea</taxon>
        <taxon>Thermoproteota</taxon>
        <taxon>Thermoprotei</taxon>
        <taxon>Sulfolobales</taxon>
        <taxon>Sulfolobaceae</taxon>
        <taxon>Sulfodiicoccus</taxon>
    </lineage>
</organism>
<dbReference type="EMBL" id="BMQS01000008">
    <property type="protein sequence ID" value="GGT94508.1"/>
    <property type="molecule type" value="Genomic_DNA"/>
</dbReference>
<reference evidence="3" key="1">
    <citation type="journal article" date="2014" name="Int. J. Syst. Evol. Microbiol.">
        <title>Complete genome sequence of Corynebacterium casei LMG S-19264T (=DSM 44701T), isolated from a smear-ripened cheese.</title>
        <authorList>
            <consortium name="US DOE Joint Genome Institute (JGI-PGF)"/>
            <person name="Walter F."/>
            <person name="Albersmeier A."/>
            <person name="Kalinowski J."/>
            <person name="Ruckert C."/>
        </authorList>
    </citation>
    <scope>NUCLEOTIDE SEQUENCE</scope>
    <source>
        <strain evidence="3">JCM 31740</strain>
    </source>
</reference>
<gene>
    <name evidence="3" type="ORF">GCM10007116_10130</name>
    <name evidence="2" type="ORF">HS1genome_0558</name>
</gene>
<feature type="transmembrane region" description="Helical" evidence="1">
    <location>
        <begin position="168"/>
        <end position="186"/>
    </location>
</feature>
<reference evidence="2" key="3">
    <citation type="journal article" date="2019" name="BMC Res. Notes">
        <title>Complete genome sequence of the Sulfodiicoccus acidiphilus strain HS-1T, the first crenarchaeon that lacks polB3, isolated from an acidic hot spring in Ohwaku-dani, Hakone, Japan.</title>
        <authorList>
            <person name="Sakai H.D."/>
            <person name="Kurosawa N."/>
        </authorList>
    </citation>
    <scope>NUCLEOTIDE SEQUENCE</scope>
    <source>
        <strain evidence="2">HS-1</strain>
    </source>
</reference>
<accession>A0A348B1W7</accession>
<dbReference type="KEGG" id="sacd:HS1genome_0558"/>
<feature type="transmembrane region" description="Helical" evidence="1">
    <location>
        <begin position="22"/>
        <end position="43"/>
    </location>
</feature>
<protein>
    <submittedName>
        <fullName evidence="2">Uncharacterized protein</fullName>
    </submittedName>
</protein>
<keyword evidence="1" id="KW-1133">Transmembrane helix</keyword>
<keyword evidence="1" id="KW-0472">Membrane</keyword>
<evidence type="ECO:0000313" key="2">
    <source>
        <dbReference type="EMBL" id="BBD72169.1"/>
    </source>
</evidence>
<evidence type="ECO:0000313" key="4">
    <source>
        <dbReference type="Proteomes" id="UP000276741"/>
    </source>
</evidence>
<feature type="transmembrane region" description="Helical" evidence="1">
    <location>
        <begin position="137"/>
        <end position="156"/>
    </location>
</feature>
<evidence type="ECO:0000313" key="3">
    <source>
        <dbReference type="EMBL" id="GGT94508.1"/>
    </source>
</evidence>
<keyword evidence="1" id="KW-0812">Transmembrane</keyword>
<dbReference type="EMBL" id="AP018553">
    <property type="protein sequence ID" value="BBD72169.1"/>
    <property type="molecule type" value="Genomic_DNA"/>
</dbReference>
<name>A0A348B1W7_9CREN</name>